<dbReference type="SUPFAM" id="SSF56112">
    <property type="entry name" value="Protein kinase-like (PK-like)"/>
    <property type="match status" value="1"/>
</dbReference>
<feature type="compositionally biased region" description="Gly residues" evidence="9">
    <location>
        <begin position="671"/>
        <end position="688"/>
    </location>
</feature>
<evidence type="ECO:0000256" key="3">
    <source>
        <dbReference type="ARBA" id="ARBA00022679"/>
    </source>
</evidence>
<feature type="compositionally biased region" description="Basic residues" evidence="9">
    <location>
        <begin position="158"/>
        <end position="167"/>
    </location>
</feature>
<keyword evidence="12" id="KW-1185">Reference proteome</keyword>
<reference evidence="11 12" key="1">
    <citation type="journal article" date="2010" name="Science">
        <title>Genomic analysis of organismal complexity in the multicellular green alga Volvox carteri.</title>
        <authorList>
            <person name="Prochnik S.E."/>
            <person name="Umen J."/>
            <person name="Nedelcu A.M."/>
            <person name="Hallmann A."/>
            <person name="Miller S.M."/>
            <person name="Nishii I."/>
            <person name="Ferris P."/>
            <person name="Kuo A."/>
            <person name="Mitros T."/>
            <person name="Fritz-Laylin L.K."/>
            <person name="Hellsten U."/>
            <person name="Chapman J."/>
            <person name="Simakov O."/>
            <person name="Rensing S.A."/>
            <person name="Terry A."/>
            <person name="Pangilinan J."/>
            <person name="Kapitonov V."/>
            <person name="Jurka J."/>
            <person name="Salamov A."/>
            <person name="Shapiro H."/>
            <person name="Schmutz J."/>
            <person name="Grimwood J."/>
            <person name="Lindquist E."/>
            <person name="Lucas S."/>
            <person name="Grigoriev I.V."/>
            <person name="Schmitt R."/>
            <person name="Kirk D."/>
            <person name="Rokhsar D.S."/>
        </authorList>
    </citation>
    <scope>NUCLEOTIDE SEQUENCE [LARGE SCALE GENOMIC DNA]</scope>
    <source>
        <strain evidence="12">f. Nagariensis / Eve</strain>
    </source>
</reference>
<dbReference type="InterPro" id="IPR024604">
    <property type="entry name" value="GSG2_C"/>
</dbReference>
<keyword evidence="4" id="KW-0547">Nucleotide-binding</keyword>
<feature type="region of interest" description="Disordered" evidence="9">
    <location>
        <begin position="666"/>
        <end position="688"/>
    </location>
</feature>
<dbReference type="GO" id="GO:0000278">
    <property type="term" value="P:mitotic cell cycle"/>
    <property type="evidence" value="ECO:0007669"/>
    <property type="project" value="TreeGrafter"/>
</dbReference>
<dbReference type="EC" id="2.7.11.1" evidence="1"/>
<evidence type="ECO:0000256" key="7">
    <source>
        <dbReference type="ARBA" id="ARBA00047899"/>
    </source>
</evidence>
<feature type="region of interest" description="Disordered" evidence="9">
    <location>
        <begin position="443"/>
        <end position="502"/>
    </location>
</feature>
<dbReference type="eggNOG" id="KOG2464">
    <property type="taxonomic scope" value="Eukaryota"/>
</dbReference>
<dbReference type="Pfam" id="PF12330">
    <property type="entry name" value="Haspin_kinase"/>
    <property type="match status" value="1"/>
</dbReference>
<evidence type="ECO:0000256" key="4">
    <source>
        <dbReference type="ARBA" id="ARBA00022741"/>
    </source>
</evidence>
<sequence length="1044" mass="110277">MLTDRTNHNKPFVLKTFQRRAKEPSAPDRGAAVLSDVCGKDELSGNTTETAHTALGFKSTRYVLPGGHELKSGNVPAAVCPGGLLKSLRDRRTSVVLPFAMVLDAMHHKKESAGSRREHERLLAMRAHFAELVVRYAEIDAFELAVEDPVPSPQPERRRSHQYHKSQRSNGPQRMPAKRAIRLLLLLPPLVSTQQLESRPTSFPGPSPAGLHPLGLPPDPHGQDEVVDVLARSLRRLGVIRASGGGGGGHEPASRTASCGSHPAAPSGAAGDVGHGGWLSQEAAEEEENGEERMLVPPGQCSAQSGARSPPPAAAAVQRSRTSSCSMAVLAEAEAGAVSVVLSHRGGRSSLSPVVSPPGERGPCSDVVTDIVCMSVSAMSLTALTPDEGAAARHGRVSHAHRMTSSLSPELCGDEGASCVGEERLEVLMASPGMEDGRIGAAEEEAAKEAEAAAAEEEEEDGQSEEQVDQLQELEELRPGEEPEEEVEEEEEEAECTPGGEEQLEELDVEELHVIRADPHPPEPSSPISSGRSSSSRDRDMGNGAAGEGRTSSPAEAEAEEAEAAAAVRRSSTAPGPSLTPLQRLLQLCGQQPFLELQQLPTMDHVIDQLLLAATTATDITTAATTGEEGSCAPGAGRRGRGRRVAGAAAKRPALVKVGEGSYGEAWRLGDSGGGRGRRGGGGGGSGCGVASSVVMKVVPIDGDMIFNGGPQRSASEVMSEAVMGRALSGLREGPTPGAVAAAAAAGAGAGNWDGAAGPPTDPSGSGGSAILPANWTAGFVHMRALAVCRGPYSRELVNSWKKWDEQYGSENEPVSRLPRDQLYWVSAMEDSGTDLEKYDLLSWEQLRSVLLQVAVSLAVAEAELSFEHRDLHWGNVLVQPAGGRPDYCGPGGWLAARLRGRNLRVASCGVATTIIDFTNSRLEARDGLLVFCDLSRDPAVFEGTKGDVQFDTYRCMRDFVEDDWSSSCPATNCLWLAYLADVLCKKFGGGGGGGGPKGGKGFRLTAGQKRQLQEFRKRAVQYNSCGDIMWDELFKGQLQTDDD</sequence>
<dbReference type="PANTHER" id="PTHR24419:SF18">
    <property type="entry name" value="SERINE_THREONINE-PROTEIN KINASE HASPIN"/>
    <property type="match status" value="1"/>
</dbReference>
<feature type="compositionally biased region" description="Low complexity" evidence="9">
    <location>
        <begin position="257"/>
        <end position="270"/>
    </location>
</feature>
<dbReference type="EMBL" id="GL378351">
    <property type="protein sequence ID" value="EFJ46335.1"/>
    <property type="molecule type" value="Genomic_DNA"/>
</dbReference>
<evidence type="ECO:0000256" key="8">
    <source>
        <dbReference type="ARBA" id="ARBA00048679"/>
    </source>
</evidence>
<dbReference type="InParanoid" id="D8U1G5"/>
<accession>D8U1G5</accession>
<evidence type="ECO:0000256" key="6">
    <source>
        <dbReference type="ARBA" id="ARBA00022840"/>
    </source>
</evidence>
<keyword evidence="6" id="KW-0067">ATP-binding</keyword>
<dbReference type="RefSeq" id="XP_002952488.1">
    <property type="nucleotide sequence ID" value="XM_002952442.1"/>
</dbReference>
<feature type="region of interest" description="Disordered" evidence="9">
    <location>
        <begin position="517"/>
        <end position="578"/>
    </location>
</feature>
<dbReference type="OrthoDB" id="21018at2759"/>
<dbReference type="Proteomes" id="UP000001058">
    <property type="component" value="Unassembled WGS sequence"/>
</dbReference>
<dbReference type="KEGG" id="vcn:VOLCADRAFT_93165"/>
<feature type="compositionally biased region" description="Acidic residues" evidence="9">
    <location>
        <begin position="482"/>
        <end position="495"/>
    </location>
</feature>
<dbReference type="InterPro" id="IPR011009">
    <property type="entry name" value="Kinase-like_dom_sf"/>
</dbReference>
<dbReference type="GO" id="GO:0072354">
    <property type="term" value="F:histone H3T3 kinase activity"/>
    <property type="evidence" value="ECO:0007669"/>
    <property type="project" value="TreeGrafter"/>
</dbReference>
<dbReference type="GO" id="GO:0005634">
    <property type="term" value="C:nucleus"/>
    <property type="evidence" value="ECO:0007669"/>
    <property type="project" value="TreeGrafter"/>
</dbReference>
<evidence type="ECO:0000259" key="10">
    <source>
        <dbReference type="SMART" id="SM01331"/>
    </source>
</evidence>
<evidence type="ECO:0000313" key="11">
    <source>
        <dbReference type="EMBL" id="EFJ46335.1"/>
    </source>
</evidence>
<feature type="compositionally biased region" description="Acidic residues" evidence="9">
    <location>
        <begin position="454"/>
        <end position="474"/>
    </location>
</feature>
<dbReference type="GeneID" id="9628739"/>
<dbReference type="GO" id="GO:0035556">
    <property type="term" value="P:intracellular signal transduction"/>
    <property type="evidence" value="ECO:0007669"/>
    <property type="project" value="TreeGrafter"/>
</dbReference>
<comment type="catalytic activity">
    <reaction evidence="8">
        <text>L-seryl-[protein] + ATP = O-phospho-L-seryl-[protein] + ADP + H(+)</text>
        <dbReference type="Rhea" id="RHEA:17989"/>
        <dbReference type="Rhea" id="RHEA-COMP:9863"/>
        <dbReference type="Rhea" id="RHEA-COMP:11604"/>
        <dbReference type="ChEBI" id="CHEBI:15378"/>
        <dbReference type="ChEBI" id="CHEBI:29999"/>
        <dbReference type="ChEBI" id="CHEBI:30616"/>
        <dbReference type="ChEBI" id="CHEBI:83421"/>
        <dbReference type="ChEBI" id="CHEBI:456216"/>
        <dbReference type="EC" id="2.7.11.1"/>
    </reaction>
</comment>
<evidence type="ECO:0000256" key="9">
    <source>
        <dbReference type="SAM" id="MobiDB-lite"/>
    </source>
</evidence>
<feature type="region of interest" description="Disordered" evidence="9">
    <location>
        <begin position="241"/>
        <end position="319"/>
    </location>
</feature>
<dbReference type="SMART" id="SM01331">
    <property type="entry name" value="DUF3635"/>
    <property type="match status" value="1"/>
</dbReference>
<name>D8U1G5_VOLCA</name>
<dbReference type="Gene3D" id="3.30.200.20">
    <property type="entry name" value="Phosphorylase Kinase, domain 1"/>
    <property type="match status" value="1"/>
</dbReference>
<keyword evidence="5" id="KW-0418">Kinase</keyword>
<feature type="region of interest" description="Disordered" evidence="9">
    <location>
        <begin position="148"/>
        <end position="175"/>
    </location>
</feature>
<feature type="compositionally biased region" description="Low complexity" evidence="9">
    <location>
        <begin position="302"/>
        <end position="319"/>
    </location>
</feature>
<feature type="domain" description="Serine/threonine-protein kinase haspin C-terminal" evidence="10">
    <location>
        <begin position="939"/>
        <end position="1031"/>
    </location>
</feature>
<keyword evidence="2" id="KW-0723">Serine/threonine-protein kinase</keyword>
<organism evidence="12">
    <name type="scientific">Volvox carteri f. nagariensis</name>
    <dbReference type="NCBI Taxonomy" id="3068"/>
    <lineage>
        <taxon>Eukaryota</taxon>
        <taxon>Viridiplantae</taxon>
        <taxon>Chlorophyta</taxon>
        <taxon>core chlorophytes</taxon>
        <taxon>Chlorophyceae</taxon>
        <taxon>CS clade</taxon>
        <taxon>Chlamydomonadales</taxon>
        <taxon>Volvocaceae</taxon>
        <taxon>Volvox</taxon>
    </lineage>
</organism>
<keyword evidence="3" id="KW-0808">Transferase</keyword>
<evidence type="ECO:0000313" key="12">
    <source>
        <dbReference type="Proteomes" id="UP000001058"/>
    </source>
</evidence>
<dbReference type="GO" id="GO:0005737">
    <property type="term" value="C:cytoplasm"/>
    <property type="evidence" value="ECO:0007669"/>
    <property type="project" value="TreeGrafter"/>
</dbReference>
<proteinExistence type="predicted"/>
<protein>
    <recommendedName>
        <fullName evidence="1">non-specific serine/threonine protein kinase</fullName>
        <ecNumber evidence="1">2.7.11.1</ecNumber>
    </recommendedName>
</protein>
<dbReference type="GO" id="GO:0005524">
    <property type="term" value="F:ATP binding"/>
    <property type="evidence" value="ECO:0007669"/>
    <property type="project" value="UniProtKB-KW"/>
</dbReference>
<evidence type="ECO:0000256" key="5">
    <source>
        <dbReference type="ARBA" id="ARBA00022777"/>
    </source>
</evidence>
<feature type="region of interest" description="Disordered" evidence="9">
    <location>
        <begin position="195"/>
        <end position="222"/>
    </location>
</feature>
<gene>
    <name evidence="11" type="ORF">VOLCADRAFT_93165</name>
</gene>
<comment type="catalytic activity">
    <reaction evidence="7">
        <text>L-threonyl-[protein] + ATP = O-phospho-L-threonyl-[protein] + ADP + H(+)</text>
        <dbReference type="Rhea" id="RHEA:46608"/>
        <dbReference type="Rhea" id="RHEA-COMP:11060"/>
        <dbReference type="Rhea" id="RHEA-COMP:11605"/>
        <dbReference type="ChEBI" id="CHEBI:15378"/>
        <dbReference type="ChEBI" id="CHEBI:30013"/>
        <dbReference type="ChEBI" id="CHEBI:30616"/>
        <dbReference type="ChEBI" id="CHEBI:61977"/>
        <dbReference type="ChEBI" id="CHEBI:456216"/>
        <dbReference type="EC" id="2.7.11.1"/>
    </reaction>
</comment>
<dbReference type="PANTHER" id="PTHR24419">
    <property type="entry name" value="INTERLEUKIN-1 RECEPTOR-ASSOCIATED KINASE"/>
    <property type="match status" value="1"/>
</dbReference>
<feature type="region of interest" description="Disordered" evidence="9">
    <location>
        <begin position="625"/>
        <end position="645"/>
    </location>
</feature>
<evidence type="ECO:0000256" key="2">
    <source>
        <dbReference type="ARBA" id="ARBA00022527"/>
    </source>
</evidence>
<dbReference type="STRING" id="3068.D8U1G5"/>
<dbReference type="AlphaFoldDB" id="D8U1G5"/>
<dbReference type="Gene3D" id="1.10.510.10">
    <property type="entry name" value="Transferase(Phosphotransferase) domain 1"/>
    <property type="match status" value="1"/>
</dbReference>
<evidence type="ECO:0000256" key="1">
    <source>
        <dbReference type="ARBA" id="ARBA00012513"/>
    </source>
</evidence>